<dbReference type="SUPFAM" id="SSF111369">
    <property type="entry name" value="HlyD-like secretion proteins"/>
    <property type="match status" value="2"/>
</dbReference>
<organism evidence="2 3">
    <name type="scientific">Posidoniimonas polymericola</name>
    <dbReference type="NCBI Taxonomy" id="2528002"/>
    <lineage>
        <taxon>Bacteria</taxon>
        <taxon>Pseudomonadati</taxon>
        <taxon>Planctomycetota</taxon>
        <taxon>Planctomycetia</taxon>
        <taxon>Pirellulales</taxon>
        <taxon>Lacipirellulaceae</taxon>
        <taxon>Posidoniimonas</taxon>
    </lineage>
</organism>
<protein>
    <submittedName>
        <fullName evidence="2">Inner membrane protein YibH</fullName>
    </submittedName>
</protein>
<dbReference type="EMBL" id="SJPO01000006">
    <property type="protein sequence ID" value="TWT75943.1"/>
    <property type="molecule type" value="Genomic_DNA"/>
</dbReference>
<accession>A0A5C5YLV5</accession>
<dbReference type="Gene3D" id="2.40.30.170">
    <property type="match status" value="1"/>
</dbReference>
<dbReference type="Pfam" id="PF25917">
    <property type="entry name" value="BSH_RND"/>
    <property type="match status" value="1"/>
</dbReference>
<comment type="caution">
    <text evidence="2">The sequence shown here is derived from an EMBL/GenBank/DDBJ whole genome shotgun (WGS) entry which is preliminary data.</text>
</comment>
<dbReference type="InterPro" id="IPR058625">
    <property type="entry name" value="MdtA-like_BSH"/>
</dbReference>
<dbReference type="Gene3D" id="2.40.50.100">
    <property type="match status" value="1"/>
</dbReference>
<dbReference type="RefSeq" id="WP_146587778.1">
    <property type="nucleotide sequence ID" value="NZ_SJPO01000006.1"/>
</dbReference>
<dbReference type="PANTHER" id="PTHR30386:SF18">
    <property type="entry name" value="INNER MEMBRANE PROTEIN YIAV-RELATED"/>
    <property type="match status" value="1"/>
</dbReference>
<evidence type="ECO:0000259" key="1">
    <source>
        <dbReference type="Pfam" id="PF25917"/>
    </source>
</evidence>
<evidence type="ECO:0000313" key="2">
    <source>
        <dbReference type="EMBL" id="TWT75943.1"/>
    </source>
</evidence>
<dbReference type="AlphaFoldDB" id="A0A5C5YLV5"/>
<dbReference type="Gene3D" id="1.10.287.470">
    <property type="entry name" value="Helix hairpin bin"/>
    <property type="match status" value="1"/>
</dbReference>
<keyword evidence="3" id="KW-1185">Reference proteome</keyword>
<sequence length="375" mass="40609">MIIFLTLLYIGLLFALKAAGIIRLNLAWKLSPIAWFLLLNVTLFVPLQWGAPAGPVGVFRNVIEIVPAVSGQVTEVPVTPLTEVEEGDPLFQIDPEPFRDDVRRLTAALDEARQQPKLLQASVEIAEAAVARSEAERDQASAKLGRSKRLVGSGAVTQEEYEADLRSAVVADRAVKEAAARLNQAQVQFDSVTAEGENTAVAQATQALARAQYDLDHATVRAPTKGVVQQLALSPGTRVAAMPMRGSLLFVETDRTRIAVAIQQNQLRYVRADQPAEVVLKFRPGRTFAAKVVGVAAVTSGGQVRTSGVVEDITAKQQRAEPYQVVLELTDPSVDANTLPGGAVGVAAIYTDHVTFAHVIRKVMLRMTAWTNYLW</sequence>
<proteinExistence type="predicted"/>
<gene>
    <name evidence="2" type="primary">yibH</name>
    <name evidence="2" type="ORF">Pla123a_27280</name>
</gene>
<evidence type="ECO:0000313" key="3">
    <source>
        <dbReference type="Proteomes" id="UP000318478"/>
    </source>
</evidence>
<reference evidence="2 3" key="1">
    <citation type="submission" date="2019-02" db="EMBL/GenBank/DDBJ databases">
        <title>Deep-cultivation of Planctomycetes and their phenomic and genomic characterization uncovers novel biology.</title>
        <authorList>
            <person name="Wiegand S."/>
            <person name="Jogler M."/>
            <person name="Boedeker C."/>
            <person name="Pinto D."/>
            <person name="Vollmers J."/>
            <person name="Rivas-Marin E."/>
            <person name="Kohn T."/>
            <person name="Peeters S.H."/>
            <person name="Heuer A."/>
            <person name="Rast P."/>
            <person name="Oberbeckmann S."/>
            <person name="Bunk B."/>
            <person name="Jeske O."/>
            <person name="Meyerdierks A."/>
            <person name="Storesund J.E."/>
            <person name="Kallscheuer N."/>
            <person name="Luecker S."/>
            <person name="Lage O.M."/>
            <person name="Pohl T."/>
            <person name="Merkel B.J."/>
            <person name="Hornburger P."/>
            <person name="Mueller R.-W."/>
            <person name="Bruemmer F."/>
            <person name="Labrenz M."/>
            <person name="Spormann A.M."/>
            <person name="Op Den Camp H."/>
            <person name="Overmann J."/>
            <person name="Amann R."/>
            <person name="Jetten M.S.M."/>
            <person name="Mascher T."/>
            <person name="Medema M.H."/>
            <person name="Devos D.P."/>
            <person name="Kaster A.-K."/>
            <person name="Ovreas L."/>
            <person name="Rohde M."/>
            <person name="Galperin M.Y."/>
            <person name="Jogler C."/>
        </authorList>
    </citation>
    <scope>NUCLEOTIDE SEQUENCE [LARGE SCALE GENOMIC DNA]</scope>
    <source>
        <strain evidence="2 3">Pla123a</strain>
    </source>
</reference>
<dbReference type="PANTHER" id="PTHR30386">
    <property type="entry name" value="MEMBRANE FUSION SUBUNIT OF EMRAB-TOLC MULTIDRUG EFFLUX PUMP"/>
    <property type="match status" value="1"/>
</dbReference>
<name>A0A5C5YLV5_9BACT</name>
<feature type="domain" description="Multidrug resistance protein MdtA-like barrel-sandwich hybrid" evidence="1">
    <location>
        <begin position="61"/>
        <end position="241"/>
    </location>
</feature>
<dbReference type="Proteomes" id="UP000318478">
    <property type="component" value="Unassembled WGS sequence"/>
</dbReference>
<dbReference type="OrthoDB" id="286173at2"/>
<dbReference type="InterPro" id="IPR050739">
    <property type="entry name" value="MFP"/>
</dbReference>